<dbReference type="Proteomes" id="UP000037267">
    <property type="component" value="Unassembled WGS sequence"/>
</dbReference>
<feature type="transmembrane region" description="Helical" evidence="8">
    <location>
        <begin position="192"/>
        <end position="213"/>
    </location>
</feature>
<dbReference type="RefSeq" id="WP_050355569.1">
    <property type="nucleotide sequence ID" value="NZ_LGSS01000009.1"/>
</dbReference>
<dbReference type="STRING" id="1503.CLPU_9c01020"/>
<comment type="similarity">
    <text evidence="2">Belongs to the ABC-2 integral membrane protein family.</text>
</comment>
<dbReference type="Pfam" id="PF12698">
    <property type="entry name" value="ABC2_membrane_3"/>
    <property type="match status" value="1"/>
</dbReference>
<keyword evidence="3" id="KW-0813">Transport</keyword>
<dbReference type="PANTHER" id="PTHR30294:SF45">
    <property type="entry name" value="LINEARMYCIN RESISTANCE PERMEASE PROTEIN LNRN"/>
    <property type="match status" value="1"/>
</dbReference>
<name>A0A0L0W9T5_GOTPU</name>
<evidence type="ECO:0000256" key="6">
    <source>
        <dbReference type="ARBA" id="ARBA00022989"/>
    </source>
</evidence>
<evidence type="ECO:0000313" key="11">
    <source>
        <dbReference type="Proteomes" id="UP000037267"/>
    </source>
</evidence>
<evidence type="ECO:0000256" key="7">
    <source>
        <dbReference type="ARBA" id="ARBA00023136"/>
    </source>
</evidence>
<keyword evidence="11" id="KW-1185">Reference proteome</keyword>
<dbReference type="AlphaFoldDB" id="A0A0L0W9T5"/>
<evidence type="ECO:0000313" key="10">
    <source>
        <dbReference type="EMBL" id="KNF08206.1"/>
    </source>
</evidence>
<comment type="caution">
    <text evidence="10">The sequence shown here is derived from an EMBL/GenBank/DDBJ whole genome shotgun (WGS) entry which is preliminary data.</text>
</comment>
<evidence type="ECO:0000256" key="2">
    <source>
        <dbReference type="ARBA" id="ARBA00007783"/>
    </source>
</evidence>
<reference evidence="11" key="1">
    <citation type="submission" date="2015-07" db="EMBL/GenBank/DDBJ databases">
        <title>Draft genome sequence of the purine-degrading Gottschalkia purinilyticum DSM 1384 (formerly Clostridium purinilyticum).</title>
        <authorList>
            <person name="Poehlein A."/>
            <person name="Schiel-Bengelsdorf B."/>
            <person name="Bengelsdorf F.R."/>
            <person name="Daniel R."/>
            <person name="Duerre P."/>
        </authorList>
    </citation>
    <scope>NUCLEOTIDE SEQUENCE [LARGE SCALE GENOMIC DNA]</scope>
    <source>
        <strain evidence="11">DSM 1384</strain>
    </source>
</reference>
<dbReference type="InterPro" id="IPR051449">
    <property type="entry name" value="ABC-2_transporter_component"/>
</dbReference>
<dbReference type="GO" id="GO:0140359">
    <property type="term" value="F:ABC-type transporter activity"/>
    <property type="evidence" value="ECO:0007669"/>
    <property type="project" value="InterPro"/>
</dbReference>
<evidence type="ECO:0000256" key="3">
    <source>
        <dbReference type="ARBA" id="ARBA00022448"/>
    </source>
</evidence>
<protein>
    <submittedName>
        <fullName evidence="10">ABC-type multidrug transport system, permease component</fullName>
    </submittedName>
</protein>
<gene>
    <name evidence="10" type="ORF">CLPU_9c01020</name>
</gene>
<dbReference type="GO" id="GO:0005886">
    <property type="term" value="C:plasma membrane"/>
    <property type="evidence" value="ECO:0007669"/>
    <property type="project" value="UniProtKB-SubCell"/>
</dbReference>
<dbReference type="InterPro" id="IPR047817">
    <property type="entry name" value="ABC2_TM_bact-type"/>
</dbReference>
<keyword evidence="4" id="KW-1003">Cell membrane</keyword>
<keyword evidence="7 8" id="KW-0472">Membrane</keyword>
<keyword evidence="5 8" id="KW-0812">Transmembrane</keyword>
<evidence type="ECO:0000256" key="4">
    <source>
        <dbReference type="ARBA" id="ARBA00022475"/>
    </source>
</evidence>
<feature type="transmembrane region" description="Helical" evidence="8">
    <location>
        <begin position="306"/>
        <end position="335"/>
    </location>
</feature>
<evidence type="ECO:0000256" key="5">
    <source>
        <dbReference type="ARBA" id="ARBA00022692"/>
    </source>
</evidence>
<keyword evidence="6 8" id="KW-1133">Transmembrane helix</keyword>
<dbReference type="InterPro" id="IPR013525">
    <property type="entry name" value="ABC2_TM"/>
</dbReference>
<sequence>MLSILKLRIMIFRHEMSIMLIMTLLALGMAFIAGSAQNAGYVPKVAIVDSDNSQYSKMMVEELKKDNSFRYNILSYKNGLKSLESNEVFAVVNLEKGFGESLKDNRKIEINLMKIKEDINTMTLENILKDNADKVFSNIKIAKTTSKYLNSDKFEEAYNKSIEGWKYKNPFEIKKEVISGSGIGNYDNAKHIVIGFSLFFSMYTIVFSVGDILRDKQLKTWQRALVSPISNKALLGGNLIVSFIIGLFQVSIILFGGKYLFNLDLGNNMLAIFIVISCFVFVTVSLGLFLVSILKNQRQLSAVSPIALTATSMLGGCMWPLDIISSKIILALANITPQKWAVEGIEKIAMYGYDVNSIIVPCLVLIGMGIVYFTLGCMTMKYE</sequence>
<organism evidence="10 11">
    <name type="scientific">Gottschalkia purinilytica</name>
    <name type="common">Clostridium purinilyticum</name>
    <dbReference type="NCBI Taxonomy" id="1503"/>
    <lineage>
        <taxon>Bacteria</taxon>
        <taxon>Bacillati</taxon>
        <taxon>Bacillota</taxon>
        <taxon>Tissierellia</taxon>
        <taxon>Tissierellales</taxon>
        <taxon>Gottschalkiaceae</taxon>
        <taxon>Gottschalkia</taxon>
    </lineage>
</organism>
<evidence type="ECO:0000259" key="9">
    <source>
        <dbReference type="PROSITE" id="PS51012"/>
    </source>
</evidence>
<dbReference type="EMBL" id="LGSS01000009">
    <property type="protein sequence ID" value="KNF08206.1"/>
    <property type="molecule type" value="Genomic_DNA"/>
</dbReference>
<accession>A0A0L0W9T5</accession>
<proteinExistence type="inferred from homology"/>
<dbReference type="OrthoDB" id="1711024at2"/>
<evidence type="ECO:0000256" key="1">
    <source>
        <dbReference type="ARBA" id="ARBA00004651"/>
    </source>
</evidence>
<dbReference type="Gene3D" id="3.40.1710.10">
    <property type="entry name" value="abc type-2 transporter like domain"/>
    <property type="match status" value="1"/>
</dbReference>
<dbReference type="PANTHER" id="PTHR30294">
    <property type="entry name" value="MEMBRANE COMPONENT OF ABC TRANSPORTER YHHJ-RELATED"/>
    <property type="match status" value="1"/>
</dbReference>
<dbReference type="PROSITE" id="PS51012">
    <property type="entry name" value="ABC_TM2"/>
    <property type="match status" value="1"/>
</dbReference>
<evidence type="ECO:0000256" key="8">
    <source>
        <dbReference type="SAM" id="Phobius"/>
    </source>
</evidence>
<feature type="domain" description="ABC transmembrane type-2" evidence="9">
    <location>
        <begin position="155"/>
        <end position="383"/>
    </location>
</feature>
<comment type="subcellular location">
    <subcellularLocation>
        <location evidence="1">Cell membrane</location>
        <topology evidence="1">Multi-pass membrane protein</topology>
    </subcellularLocation>
</comment>
<feature type="transmembrane region" description="Helical" evidence="8">
    <location>
        <begin position="269"/>
        <end position="294"/>
    </location>
</feature>
<feature type="transmembrane region" description="Helical" evidence="8">
    <location>
        <begin position="234"/>
        <end position="257"/>
    </location>
</feature>
<feature type="transmembrane region" description="Helical" evidence="8">
    <location>
        <begin position="355"/>
        <end position="375"/>
    </location>
</feature>